<dbReference type="GO" id="GO:0005975">
    <property type="term" value="P:carbohydrate metabolic process"/>
    <property type="evidence" value="ECO:0007669"/>
    <property type="project" value="UniProtKB-ARBA"/>
</dbReference>
<feature type="domain" description="DUF4983" evidence="1">
    <location>
        <begin position="469"/>
        <end position="561"/>
    </location>
</feature>
<dbReference type="SUPFAM" id="SSF49899">
    <property type="entry name" value="Concanavalin A-like lectins/glucanases"/>
    <property type="match status" value="1"/>
</dbReference>
<evidence type="ECO:0000259" key="1">
    <source>
        <dbReference type="Pfam" id="PF16356"/>
    </source>
</evidence>
<dbReference type="PROSITE" id="PS51257">
    <property type="entry name" value="PROKAR_LIPOPROTEIN"/>
    <property type="match status" value="1"/>
</dbReference>
<dbReference type="EMBL" id="JAGKSB010000005">
    <property type="protein sequence ID" value="MBP3942997.1"/>
    <property type="molecule type" value="Genomic_DNA"/>
</dbReference>
<dbReference type="AlphaFoldDB" id="A0A8T4HC68"/>
<sequence>MKRTQLKSTYIAALLIGAASFFTSCNKEVTNQLKEYTESDVSQFGKAKILYIVVDGLSGSDLQKLETPRISEIGKSSLYSFSSLADANTTNLTKESAWTTLLTGVNPQKHGVSESDLSSTELAKFPSIFSRINQVNGQFRSAVLATDARIIASLGKDAQVKTAFTTDVQLQVEAIKTLKDSEEDLTVLHYSAVDQAGKTSGYSINNATYVSAIRQLDTQIGDLMTTIKARPSYAKENWLVIITSSTGADLAKSTADNTVYGDPKRNTFTMFYSPKFETKYVNKPTSTEIPFEGNAVRYTYNGTPVQAKLADLSAFNFGVQTDYTINLFIKYTNPDVNLYYPSFFSKRAVGFSGPGWNMFSEGNYWMFNSNMAGQVKGAVINDGKWHSLTVVIDRAGSLDSIRAFTDGTFNAAMVANGNNPDNQTPIRVGKIENDGNTNADYSIANIQIFNRAFTKEEVKKLAGIVQVDEGHPHFNSLQGYWPGFDDVGKNLLTDKSLNKRNLSLTGPYNWSNFSDVVSHFQPAIAASFYRLVPNGVDAPFMVYQWLGITVPSSWQLDGKGWAPAYRTMRD</sequence>
<dbReference type="SUPFAM" id="SSF53649">
    <property type="entry name" value="Alkaline phosphatase-like"/>
    <property type="match status" value="1"/>
</dbReference>
<proteinExistence type="predicted"/>
<dbReference type="Gene3D" id="2.60.120.200">
    <property type="match status" value="1"/>
</dbReference>
<dbReference type="Pfam" id="PF16356">
    <property type="entry name" value="DUF4983"/>
    <property type="match status" value="1"/>
</dbReference>
<organism evidence="2 3">
    <name type="scientific">Rhinopithecimicrobium faecis</name>
    <dbReference type="NCBI Taxonomy" id="2820698"/>
    <lineage>
        <taxon>Bacteria</taxon>
        <taxon>Pseudomonadati</taxon>
        <taxon>Bacteroidota</taxon>
        <taxon>Sphingobacteriia</taxon>
        <taxon>Sphingobacteriales</taxon>
        <taxon>Sphingobacteriaceae</taxon>
        <taxon>Rhinopithecimicrobium</taxon>
    </lineage>
</organism>
<name>A0A8T4HC68_9SPHI</name>
<dbReference type="InterPro" id="IPR017850">
    <property type="entry name" value="Alkaline_phosphatase_core_sf"/>
</dbReference>
<dbReference type="InterPro" id="IPR032309">
    <property type="entry name" value="DUF4983"/>
</dbReference>
<accession>A0A8T4HC68</accession>
<dbReference type="Pfam" id="PF13385">
    <property type="entry name" value="Laminin_G_3"/>
    <property type="match status" value="1"/>
</dbReference>
<comment type="caution">
    <text evidence="2">The sequence shown here is derived from an EMBL/GenBank/DDBJ whole genome shotgun (WGS) entry which is preliminary data.</text>
</comment>
<keyword evidence="3" id="KW-1185">Reference proteome</keyword>
<evidence type="ECO:0000313" key="2">
    <source>
        <dbReference type="EMBL" id="MBP3942997.1"/>
    </source>
</evidence>
<dbReference type="Proteomes" id="UP000679691">
    <property type="component" value="Unassembled WGS sequence"/>
</dbReference>
<dbReference type="RefSeq" id="WP_353546485.1">
    <property type="nucleotide sequence ID" value="NZ_JAGKSB010000005.1"/>
</dbReference>
<protein>
    <submittedName>
        <fullName evidence="2">DUF4983 domain-containing protein</fullName>
    </submittedName>
</protein>
<reference evidence="2" key="1">
    <citation type="submission" date="2021-03" db="EMBL/GenBank/DDBJ databases">
        <authorList>
            <person name="Lu T."/>
            <person name="Wang Q."/>
            <person name="Han X."/>
        </authorList>
    </citation>
    <scope>NUCLEOTIDE SEQUENCE</scope>
    <source>
        <strain evidence="2">WQ 2009</strain>
    </source>
</reference>
<dbReference type="Gene3D" id="3.40.720.10">
    <property type="entry name" value="Alkaline Phosphatase, subunit A"/>
    <property type="match status" value="1"/>
</dbReference>
<evidence type="ECO:0000313" key="3">
    <source>
        <dbReference type="Proteomes" id="UP000679691"/>
    </source>
</evidence>
<dbReference type="GO" id="GO:0004553">
    <property type="term" value="F:hydrolase activity, hydrolyzing O-glycosyl compounds"/>
    <property type="evidence" value="ECO:0007669"/>
    <property type="project" value="UniProtKB-ARBA"/>
</dbReference>
<gene>
    <name evidence="2" type="ORF">J5U18_05365</name>
</gene>
<dbReference type="InterPro" id="IPR013320">
    <property type="entry name" value="ConA-like_dom_sf"/>
</dbReference>